<dbReference type="Proteomes" id="UP001172083">
    <property type="component" value="Unassembled WGS sequence"/>
</dbReference>
<proteinExistence type="inferred from homology"/>
<feature type="domain" description="RagB/SusD" evidence="7">
    <location>
        <begin position="343"/>
        <end position="522"/>
    </location>
</feature>
<dbReference type="InterPro" id="IPR033985">
    <property type="entry name" value="SusD-like_N"/>
</dbReference>
<name>A0ABT8KZH3_9BACT</name>
<evidence type="ECO:0000259" key="8">
    <source>
        <dbReference type="Pfam" id="PF14322"/>
    </source>
</evidence>
<evidence type="ECO:0000259" key="7">
    <source>
        <dbReference type="Pfam" id="PF07980"/>
    </source>
</evidence>
<evidence type="ECO:0000256" key="1">
    <source>
        <dbReference type="ARBA" id="ARBA00004442"/>
    </source>
</evidence>
<keyword evidence="5" id="KW-0998">Cell outer membrane</keyword>
<dbReference type="Pfam" id="PF14322">
    <property type="entry name" value="SusD-like_3"/>
    <property type="match status" value="1"/>
</dbReference>
<sequence length="522" mass="58801">MKNFTIKFSFLMLVLMGSTISCNDLLDQENPNALSTDSFWQDEEDVQQAVVGAYSPMSTIFGWGRYLPFTWFRRADEYTPSFENVRIRGIIIDPSDIFLPNQWPEAWRLIFRTNDILDNIDRVPDLDQTVKNHAMGQAHFLRALYYFYLVNAWDNVPLITKAAVGNSTDEFSEPNSNPTAIYEQIIKDAAEAKRLLPASFDGEEGRATWGAATALLGKAYLYTQEWSLAAAEFKELIDSNIYDLDPDYANNFTENGDNNIESVFEVQHTSEAAIGWSSDQPNSSRSSVFLQLRAPEAFGGEWIDQVNPWILEAFLSENDLDGEIDQRALTTLAWNHPESTIYLNQPFSESVLDQNKVYPKKNTGMLTEGRANDGDLGIASGQNFKLIRFADVLLMHAEAANEADGAEADILASLNRVRARVNMPNIPTGLTKDELRDRIRKERILELSLENDRFFDLKRWGVVVDRMNGNADMVGNIGPSTDQIRAVGHPEHGFPFAEIHTRAPIPIAEILSNPSLKQNPGY</sequence>
<organism evidence="9 10">
    <name type="scientific">Agaribacillus aureus</name>
    <dbReference type="NCBI Taxonomy" id="3051825"/>
    <lineage>
        <taxon>Bacteria</taxon>
        <taxon>Pseudomonadati</taxon>
        <taxon>Bacteroidota</taxon>
        <taxon>Cytophagia</taxon>
        <taxon>Cytophagales</taxon>
        <taxon>Splendidivirgaceae</taxon>
        <taxon>Agaribacillus</taxon>
    </lineage>
</organism>
<feature type="chain" id="PRO_5046199600" evidence="6">
    <location>
        <begin position="24"/>
        <end position="522"/>
    </location>
</feature>
<evidence type="ECO:0000256" key="3">
    <source>
        <dbReference type="ARBA" id="ARBA00022729"/>
    </source>
</evidence>
<accession>A0ABT8KZH3</accession>
<dbReference type="Gene3D" id="1.25.40.390">
    <property type="match status" value="1"/>
</dbReference>
<comment type="similarity">
    <text evidence="2">Belongs to the SusD family.</text>
</comment>
<dbReference type="EMBL" id="JAUJEB010000001">
    <property type="protein sequence ID" value="MDN5210882.1"/>
    <property type="molecule type" value="Genomic_DNA"/>
</dbReference>
<comment type="subcellular location">
    <subcellularLocation>
        <location evidence="1">Cell outer membrane</location>
    </subcellularLocation>
</comment>
<evidence type="ECO:0000256" key="2">
    <source>
        <dbReference type="ARBA" id="ARBA00006275"/>
    </source>
</evidence>
<comment type="caution">
    <text evidence="9">The sequence shown here is derived from an EMBL/GenBank/DDBJ whole genome shotgun (WGS) entry which is preliminary data.</text>
</comment>
<dbReference type="InterPro" id="IPR011990">
    <property type="entry name" value="TPR-like_helical_dom_sf"/>
</dbReference>
<dbReference type="InterPro" id="IPR012944">
    <property type="entry name" value="SusD_RagB_dom"/>
</dbReference>
<protein>
    <submittedName>
        <fullName evidence="9">RagB/SusD family nutrient uptake outer membrane protein</fullName>
    </submittedName>
</protein>
<keyword evidence="3 6" id="KW-0732">Signal</keyword>
<dbReference type="SUPFAM" id="SSF48452">
    <property type="entry name" value="TPR-like"/>
    <property type="match status" value="1"/>
</dbReference>
<evidence type="ECO:0000256" key="5">
    <source>
        <dbReference type="ARBA" id="ARBA00023237"/>
    </source>
</evidence>
<feature type="domain" description="SusD-like N-terminal" evidence="8">
    <location>
        <begin position="26"/>
        <end position="221"/>
    </location>
</feature>
<evidence type="ECO:0000256" key="6">
    <source>
        <dbReference type="SAM" id="SignalP"/>
    </source>
</evidence>
<feature type="signal peptide" evidence="6">
    <location>
        <begin position="1"/>
        <end position="23"/>
    </location>
</feature>
<dbReference type="PROSITE" id="PS51257">
    <property type="entry name" value="PROKAR_LIPOPROTEIN"/>
    <property type="match status" value="1"/>
</dbReference>
<keyword evidence="10" id="KW-1185">Reference proteome</keyword>
<evidence type="ECO:0000256" key="4">
    <source>
        <dbReference type="ARBA" id="ARBA00023136"/>
    </source>
</evidence>
<dbReference type="CDD" id="cd08977">
    <property type="entry name" value="SusD"/>
    <property type="match status" value="1"/>
</dbReference>
<dbReference type="RefSeq" id="WP_346756222.1">
    <property type="nucleotide sequence ID" value="NZ_JAUJEB010000001.1"/>
</dbReference>
<dbReference type="Pfam" id="PF07980">
    <property type="entry name" value="SusD_RagB"/>
    <property type="match status" value="1"/>
</dbReference>
<reference evidence="9" key="1">
    <citation type="submission" date="2023-06" db="EMBL/GenBank/DDBJ databases">
        <title>Genomic of Agaribacillus aureum.</title>
        <authorList>
            <person name="Wang G."/>
        </authorList>
    </citation>
    <scope>NUCLEOTIDE SEQUENCE</scope>
    <source>
        <strain evidence="9">BMA12</strain>
    </source>
</reference>
<evidence type="ECO:0000313" key="9">
    <source>
        <dbReference type="EMBL" id="MDN5210882.1"/>
    </source>
</evidence>
<evidence type="ECO:0000313" key="10">
    <source>
        <dbReference type="Proteomes" id="UP001172083"/>
    </source>
</evidence>
<gene>
    <name evidence="9" type="ORF">QQ020_02445</name>
</gene>
<keyword evidence="4" id="KW-0472">Membrane</keyword>